<dbReference type="PANTHER" id="PTHR24366">
    <property type="entry name" value="IG(IMMUNOGLOBULIN) AND LRR(LEUCINE RICH REPEAT) DOMAINS"/>
    <property type="match status" value="1"/>
</dbReference>
<dbReference type="InterPro" id="IPR001611">
    <property type="entry name" value="Leu-rich_rpt"/>
</dbReference>
<gene>
    <name evidence="4" type="primary">LOC106469782</name>
</gene>
<accession>A0ABM1BNT8</accession>
<dbReference type="GeneID" id="106469782"/>
<dbReference type="RefSeq" id="XP_013785746.1">
    <property type="nucleotide sequence ID" value="XM_013930292.2"/>
</dbReference>
<dbReference type="InterPro" id="IPR003591">
    <property type="entry name" value="Leu-rich_rpt_typical-subtyp"/>
</dbReference>
<dbReference type="PROSITE" id="PS51450">
    <property type="entry name" value="LRR"/>
    <property type="match status" value="1"/>
</dbReference>
<sequence length="357" mass="39709">MCNNAGLEAVPSDLPQLTRQLSLSNNRIRRIGFAQFRNLTYLRRLILDNNLISEVAPDAFLGLGDLEVLSLQNNPLTVLSSRAFSGIYRVRSLYLGYNRVAAVEADAFSDSGNIKTLSLQGNPIKVLHSFAFQGLHNVELLHLPYKIQTIEPNAFNGLTNVSLLRLEVLDIDELLTDTFRGLTSVSTLIIIKSRIGYLRTRTFQGLSNTKLISLEDNNIDTTDRAVFAGSRNIEKLRIINNKFFNLRPGVLDGLLPETSTSVNVSGNLVPCDCRLRWMADHALVVPTIMRDNRCRSPPQHEGKTLNSIPLEGIPTCLPEEFPIGLSKDKGNDVDRLISNCKVVISFIIAILGFLAYF</sequence>
<keyword evidence="2" id="KW-0677">Repeat</keyword>
<protein>
    <submittedName>
        <fullName evidence="4">Slit homolog 1 protein-like</fullName>
    </submittedName>
</protein>
<dbReference type="Pfam" id="PF13855">
    <property type="entry name" value="LRR_8"/>
    <property type="match status" value="1"/>
</dbReference>
<dbReference type="Pfam" id="PF13306">
    <property type="entry name" value="LRR_5"/>
    <property type="match status" value="1"/>
</dbReference>
<dbReference type="InterPro" id="IPR026906">
    <property type="entry name" value="LRR_5"/>
</dbReference>
<reference evidence="4" key="1">
    <citation type="submission" date="2025-08" db="UniProtKB">
        <authorList>
            <consortium name="RefSeq"/>
        </authorList>
    </citation>
    <scope>IDENTIFICATION</scope>
    <source>
        <tissue evidence="4">Muscle</tissue>
    </source>
</reference>
<dbReference type="PANTHER" id="PTHR24366:SF96">
    <property type="entry name" value="LEUCINE RICH REPEAT CONTAINING 53"/>
    <property type="match status" value="1"/>
</dbReference>
<dbReference type="Gene3D" id="3.80.10.10">
    <property type="entry name" value="Ribonuclease Inhibitor"/>
    <property type="match status" value="2"/>
</dbReference>
<evidence type="ECO:0000313" key="4">
    <source>
        <dbReference type="RefSeq" id="XP_013785746.1"/>
    </source>
</evidence>
<evidence type="ECO:0000256" key="1">
    <source>
        <dbReference type="ARBA" id="ARBA00022614"/>
    </source>
</evidence>
<name>A0ABM1BNT8_LIMPO</name>
<keyword evidence="3" id="KW-1185">Reference proteome</keyword>
<dbReference type="InterPro" id="IPR032675">
    <property type="entry name" value="LRR_dom_sf"/>
</dbReference>
<evidence type="ECO:0000256" key="2">
    <source>
        <dbReference type="ARBA" id="ARBA00022737"/>
    </source>
</evidence>
<dbReference type="Proteomes" id="UP000694941">
    <property type="component" value="Unplaced"/>
</dbReference>
<dbReference type="SMART" id="SM00369">
    <property type="entry name" value="LRR_TYP"/>
    <property type="match status" value="6"/>
</dbReference>
<organism evidence="3 4">
    <name type="scientific">Limulus polyphemus</name>
    <name type="common">Atlantic horseshoe crab</name>
    <dbReference type="NCBI Taxonomy" id="6850"/>
    <lineage>
        <taxon>Eukaryota</taxon>
        <taxon>Metazoa</taxon>
        <taxon>Ecdysozoa</taxon>
        <taxon>Arthropoda</taxon>
        <taxon>Chelicerata</taxon>
        <taxon>Merostomata</taxon>
        <taxon>Xiphosura</taxon>
        <taxon>Limulidae</taxon>
        <taxon>Limulus</taxon>
    </lineage>
</organism>
<proteinExistence type="predicted"/>
<dbReference type="SUPFAM" id="SSF52058">
    <property type="entry name" value="L domain-like"/>
    <property type="match status" value="1"/>
</dbReference>
<keyword evidence="1" id="KW-0433">Leucine-rich repeat</keyword>
<evidence type="ECO:0000313" key="3">
    <source>
        <dbReference type="Proteomes" id="UP000694941"/>
    </source>
</evidence>